<organism evidence="3 4">
    <name type="scientific">Treponema phagedenis</name>
    <dbReference type="NCBI Taxonomy" id="162"/>
    <lineage>
        <taxon>Bacteria</taxon>
        <taxon>Pseudomonadati</taxon>
        <taxon>Spirochaetota</taxon>
        <taxon>Spirochaetia</taxon>
        <taxon>Spirochaetales</taxon>
        <taxon>Treponemataceae</taxon>
        <taxon>Treponema</taxon>
    </lineage>
</organism>
<dbReference type="SUPFAM" id="SSF52058">
    <property type="entry name" value="L domain-like"/>
    <property type="match status" value="1"/>
</dbReference>
<dbReference type="Pfam" id="PF12799">
    <property type="entry name" value="LRR_4"/>
    <property type="match status" value="1"/>
</dbReference>
<dbReference type="InterPro" id="IPR025875">
    <property type="entry name" value="Leu-rich_rpt_4"/>
</dbReference>
<dbReference type="EMBL" id="CDNC01000007">
    <property type="protein sequence ID" value="CEM61198.1"/>
    <property type="molecule type" value="Genomic_DNA"/>
</dbReference>
<protein>
    <recommendedName>
        <fullName evidence="5">Leucine-rich repeat domain-containing protein</fullName>
    </recommendedName>
</protein>
<proteinExistence type="predicted"/>
<dbReference type="Gene3D" id="3.80.10.10">
    <property type="entry name" value="Ribonuclease Inhibitor"/>
    <property type="match status" value="1"/>
</dbReference>
<evidence type="ECO:0000256" key="2">
    <source>
        <dbReference type="ARBA" id="ARBA00022737"/>
    </source>
</evidence>
<name>A0A0B7GRX1_TREPH</name>
<reference evidence="4" key="1">
    <citation type="submission" date="2015-01" db="EMBL/GenBank/DDBJ databases">
        <authorList>
            <person name="Manzoor Shahid"/>
            <person name="Zubair Saima"/>
        </authorList>
    </citation>
    <scope>NUCLEOTIDE SEQUENCE [LARGE SCALE GENOMIC DNA]</scope>
    <source>
        <strain evidence="4">V1</strain>
    </source>
</reference>
<sequence>MLQQKNGSPCELWNDGKKIAELQSGTHQTVSIPSNAEEIIIKGYDIQKLDCNNNQLTALNASGCTRLQVLYCSRNKLTTLNVNGCTSLQWLDCNNNKLSAEVLKKLFEDFPERKWNYGIKREQPQKRGNI</sequence>
<keyword evidence="1" id="KW-0433">Leucine-rich repeat</keyword>
<dbReference type="AlphaFoldDB" id="A0A0B7GRX1"/>
<evidence type="ECO:0000256" key="1">
    <source>
        <dbReference type="ARBA" id="ARBA00022614"/>
    </source>
</evidence>
<keyword evidence="4" id="KW-1185">Reference proteome</keyword>
<accession>A0A0B7GRX1</accession>
<evidence type="ECO:0000313" key="4">
    <source>
        <dbReference type="Proteomes" id="UP000042527"/>
    </source>
</evidence>
<evidence type="ECO:0008006" key="5">
    <source>
        <dbReference type="Google" id="ProtNLM"/>
    </source>
</evidence>
<dbReference type="Proteomes" id="UP000042527">
    <property type="component" value="Unassembled WGS sequence"/>
</dbReference>
<gene>
    <name evidence="3" type="ORF">TPHV1_150080</name>
</gene>
<keyword evidence="2" id="KW-0677">Repeat</keyword>
<dbReference type="RefSeq" id="WP_044634461.1">
    <property type="nucleotide sequence ID" value="NZ_CDNC01000007.1"/>
</dbReference>
<dbReference type="InterPro" id="IPR032675">
    <property type="entry name" value="LRR_dom_sf"/>
</dbReference>
<evidence type="ECO:0000313" key="3">
    <source>
        <dbReference type="EMBL" id="CEM61198.1"/>
    </source>
</evidence>